<feature type="region of interest" description="Disordered" evidence="1">
    <location>
        <begin position="92"/>
        <end position="138"/>
    </location>
</feature>
<evidence type="ECO:0000313" key="2">
    <source>
        <dbReference type="EnsemblPlants" id="KQL15416"/>
    </source>
</evidence>
<dbReference type="STRING" id="4555.K3ZC06"/>
<evidence type="ECO:0000313" key="3">
    <source>
        <dbReference type="Proteomes" id="UP000004995"/>
    </source>
</evidence>
<evidence type="ECO:0000256" key="1">
    <source>
        <dbReference type="SAM" id="MobiDB-lite"/>
    </source>
</evidence>
<dbReference type="HOGENOM" id="CLU_1858728_0_0_1"/>
<keyword evidence="3" id="KW-1185">Reference proteome</keyword>
<reference evidence="3" key="1">
    <citation type="journal article" date="2012" name="Nat. Biotechnol.">
        <title>Reference genome sequence of the model plant Setaria.</title>
        <authorList>
            <person name="Bennetzen J.L."/>
            <person name="Schmutz J."/>
            <person name="Wang H."/>
            <person name="Percifield R."/>
            <person name="Hawkins J."/>
            <person name="Pontaroli A.C."/>
            <person name="Estep M."/>
            <person name="Feng L."/>
            <person name="Vaughn J.N."/>
            <person name="Grimwood J."/>
            <person name="Jenkins J."/>
            <person name="Barry K."/>
            <person name="Lindquist E."/>
            <person name="Hellsten U."/>
            <person name="Deshpande S."/>
            <person name="Wang X."/>
            <person name="Wu X."/>
            <person name="Mitros T."/>
            <person name="Triplett J."/>
            <person name="Yang X."/>
            <person name="Ye C.Y."/>
            <person name="Mauro-Herrera M."/>
            <person name="Wang L."/>
            <person name="Li P."/>
            <person name="Sharma M."/>
            <person name="Sharma R."/>
            <person name="Ronald P.C."/>
            <person name="Panaud O."/>
            <person name="Kellogg E.A."/>
            <person name="Brutnell T.P."/>
            <person name="Doust A.N."/>
            <person name="Tuskan G.A."/>
            <person name="Rokhsar D."/>
            <person name="Devos K.M."/>
        </authorList>
    </citation>
    <scope>NUCLEOTIDE SEQUENCE [LARGE SCALE GENOMIC DNA]</scope>
    <source>
        <strain evidence="3">cv. Yugu1</strain>
    </source>
</reference>
<dbReference type="Gramene" id="KQL15416">
    <property type="protein sequence ID" value="KQL15416"/>
    <property type="gene ID" value="SETIT_024079mg"/>
</dbReference>
<protein>
    <submittedName>
        <fullName evidence="2">Uncharacterized protein</fullName>
    </submittedName>
</protein>
<sequence length="138" mass="16303">MYPHYYYPNKVDIEPDESFREGLITCITKMVDNVKVQDQIIQELQQYQDGDRTFGKEIAKRQWKNKHFDPAKKRKQEQRPCEKIVANVLEDQDNEWIIGSEPNANSEQEQEPSRAQAATQPKRRGVQLQQQGDRKRKS</sequence>
<dbReference type="EnsemblPlants" id="KQL15416">
    <property type="protein sequence ID" value="KQL15416"/>
    <property type="gene ID" value="SETIT_024079mg"/>
</dbReference>
<dbReference type="Proteomes" id="UP000004995">
    <property type="component" value="Unassembled WGS sequence"/>
</dbReference>
<dbReference type="EMBL" id="AGNK02001705">
    <property type="status" value="NOT_ANNOTATED_CDS"/>
    <property type="molecule type" value="Genomic_DNA"/>
</dbReference>
<name>K3ZC06_SETIT</name>
<dbReference type="AlphaFoldDB" id="K3ZC06"/>
<accession>K3ZC06</accession>
<proteinExistence type="predicted"/>
<dbReference type="InParanoid" id="K3ZC06"/>
<reference evidence="2" key="2">
    <citation type="submission" date="2018-08" db="UniProtKB">
        <authorList>
            <consortium name="EnsemblPlants"/>
        </authorList>
    </citation>
    <scope>IDENTIFICATION</scope>
    <source>
        <strain evidence="2">Yugu1</strain>
    </source>
</reference>
<organism evidence="2 3">
    <name type="scientific">Setaria italica</name>
    <name type="common">Foxtail millet</name>
    <name type="synonym">Panicum italicum</name>
    <dbReference type="NCBI Taxonomy" id="4555"/>
    <lineage>
        <taxon>Eukaryota</taxon>
        <taxon>Viridiplantae</taxon>
        <taxon>Streptophyta</taxon>
        <taxon>Embryophyta</taxon>
        <taxon>Tracheophyta</taxon>
        <taxon>Spermatophyta</taxon>
        <taxon>Magnoliopsida</taxon>
        <taxon>Liliopsida</taxon>
        <taxon>Poales</taxon>
        <taxon>Poaceae</taxon>
        <taxon>PACMAD clade</taxon>
        <taxon>Panicoideae</taxon>
        <taxon>Panicodae</taxon>
        <taxon>Paniceae</taxon>
        <taxon>Cenchrinae</taxon>
        <taxon>Setaria</taxon>
    </lineage>
</organism>